<dbReference type="PROSITE" id="PS50822">
    <property type="entry name" value="PIWI"/>
    <property type="match status" value="1"/>
</dbReference>
<dbReference type="Gene3D" id="3.40.50.2300">
    <property type="match status" value="1"/>
</dbReference>
<dbReference type="RefSeq" id="XP_007926907.1">
    <property type="nucleotide sequence ID" value="XM_007928716.1"/>
</dbReference>
<dbReference type="SMART" id="SM00950">
    <property type="entry name" value="Piwi"/>
    <property type="match status" value="1"/>
</dbReference>
<proteinExistence type="predicted"/>
<accession>M3AXB9</accession>
<keyword evidence="3" id="KW-1185">Reference proteome</keyword>
<organism evidence="2 3">
    <name type="scientific">Pseudocercospora fijiensis (strain CIRAD86)</name>
    <name type="common">Black leaf streak disease fungus</name>
    <name type="synonym">Mycosphaerella fijiensis</name>
    <dbReference type="NCBI Taxonomy" id="383855"/>
    <lineage>
        <taxon>Eukaryota</taxon>
        <taxon>Fungi</taxon>
        <taxon>Dikarya</taxon>
        <taxon>Ascomycota</taxon>
        <taxon>Pezizomycotina</taxon>
        <taxon>Dothideomycetes</taxon>
        <taxon>Dothideomycetidae</taxon>
        <taxon>Mycosphaerellales</taxon>
        <taxon>Mycosphaerellaceae</taxon>
        <taxon>Pseudocercospora</taxon>
    </lineage>
</organism>
<dbReference type="KEGG" id="pfj:MYCFIDRAFT_15043"/>
<dbReference type="Proteomes" id="UP000016932">
    <property type="component" value="Unassembled WGS sequence"/>
</dbReference>
<dbReference type="OrthoDB" id="3642847at2759"/>
<name>M3AXB9_PSEFD</name>
<feature type="domain" description="Piwi" evidence="1">
    <location>
        <begin position="1"/>
        <end position="310"/>
    </location>
</feature>
<dbReference type="HOGENOM" id="CLU_004544_6_0_1"/>
<evidence type="ECO:0000313" key="3">
    <source>
        <dbReference type="Proteomes" id="UP000016932"/>
    </source>
</evidence>
<evidence type="ECO:0000313" key="2">
    <source>
        <dbReference type="EMBL" id="EME82122.1"/>
    </source>
</evidence>
<dbReference type="Gene3D" id="3.30.420.10">
    <property type="entry name" value="Ribonuclease H-like superfamily/Ribonuclease H"/>
    <property type="match status" value="1"/>
</dbReference>
<sequence>LLVLIKEKNQDQYAFIKRVAELQLGIQTVFCIQDEKRLTAFNAQAASNIALKFNMRSAGVNHDLGTQGFAALKTPNRLSNTIVLGADVTHPPTSSSPGTPSIAAVVGTTEDDFMHFPGSMRLQRGRQEDIVELGDMVKERLIDWAEKHEKRLPANMLFYRDGVSESQYERVRLYEIPQIQQAYNWARDLTYVVVGKRHNTRFYALQAADAEVKKQPFNTCGNVRPGLVVDQVITHPHSLDFYLQSHQPIIGTGRSAHYFTLTNNMQFTADELQKVTHDFCYAYARATKGVSYCAPAYYADRLCDRGRAYL</sequence>
<dbReference type="STRING" id="383855.M3AXB9"/>
<dbReference type="VEuPathDB" id="FungiDB:MYCFIDRAFT_15043"/>
<dbReference type="InterPro" id="IPR003165">
    <property type="entry name" value="Piwi"/>
</dbReference>
<dbReference type="EMBL" id="KB446559">
    <property type="protein sequence ID" value="EME82122.1"/>
    <property type="molecule type" value="Genomic_DNA"/>
</dbReference>
<dbReference type="AlphaFoldDB" id="M3AXB9"/>
<reference evidence="2 3" key="1">
    <citation type="journal article" date="2012" name="PLoS Pathog.">
        <title>Diverse lifestyles and strategies of plant pathogenesis encoded in the genomes of eighteen Dothideomycetes fungi.</title>
        <authorList>
            <person name="Ohm R.A."/>
            <person name="Feau N."/>
            <person name="Henrissat B."/>
            <person name="Schoch C.L."/>
            <person name="Horwitz B.A."/>
            <person name="Barry K.W."/>
            <person name="Condon B.J."/>
            <person name="Copeland A.C."/>
            <person name="Dhillon B."/>
            <person name="Glaser F."/>
            <person name="Hesse C.N."/>
            <person name="Kosti I."/>
            <person name="LaButti K."/>
            <person name="Lindquist E.A."/>
            <person name="Lucas S."/>
            <person name="Salamov A.A."/>
            <person name="Bradshaw R.E."/>
            <person name="Ciuffetti L."/>
            <person name="Hamelin R.C."/>
            <person name="Kema G.H.J."/>
            <person name="Lawrence C."/>
            <person name="Scott J.A."/>
            <person name="Spatafora J.W."/>
            <person name="Turgeon B.G."/>
            <person name="de Wit P.J.G.M."/>
            <person name="Zhong S."/>
            <person name="Goodwin S.B."/>
            <person name="Grigoriev I.V."/>
        </authorList>
    </citation>
    <scope>NUCLEOTIDE SEQUENCE [LARGE SCALE GENOMIC DNA]</scope>
    <source>
        <strain evidence="2 3">CIRAD86</strain>
    </source>
</reference>
<dbReference type="InterPro" id="IPR036397">
    <property type="entry name" value="RNaseH_sf"/>
</dbReference>
<dbReference type="GeneID" id="19331507"/>
<dbReference type="Pfam" id="PF02171">
    <property type="entry name" value="Piwi"/>
    <property type="match status" value="1"/>
</dbReference>
<dbReference type="SUPFAM" id="SSF53098">
    <property type="entry name" value="Ribonuclease H-like"/>
    <property type="match status" value="1"/>
</dbReference>
<gene>
    <name evidence="2" type="ORF">MYCFIDRAFT_15043</name>
</gene>
<dbReference type="InterPro" id="IPR012337">
    <property type="entry name" value="RNaseH-like_sf"/>
</dbReference>
<evidence type="ECO:0000259" key="1">
    <source>
        <dbReference type="PROSITE" id="PS50822"/>
    </source>
</evidence>
<feature type="non-terminal residue" evidence="2">
    <location>
        <position position="1"/>
    </location>
</feature>
<dbReference type="PANTHER" id="PTHR22891">
    <property type="entry name" value="EUKARYOTIC TRANSLATION INITIATION FACTOR 2C"/>
    <property type="match status" value="1"/>
</dbReference>
<protein>
    <recommendedName>
        <fullName evidence="1">Piwi domain-containing protein</fullName>
    </recommendedName>
</protein>
<feature type="non-terminal residue" evidence="2">
    <location>
        <position position="310"/>
    </location>
</feature>
<dbReference type="GO" id="GO:0003676">
    <property type="term" value="F:nucleic acid binding"/>
    <property type="evidence" value="ECO:0007669"/>
    <property type="project" value="InterPro"/>
</dbReference>
<dbReference type="eggNOG" id="KOG1041">
    <property type="taxonomic scope" value="Eukaryota"/>
</dbReference>